<name>A0ABT8KTS2_9BACT</name>
<dbReference type="RefSeq" id="WP_346753619.1">
    <property type="nucleotide sequence ID" value="NZ_JAUJEA010000008.1"/>
</dbReference>
<comment type="similarity">
    <text evidence="1">Belongs to the CutA family.</text>
</comment>
<accession>A0ABT8KTS2</accession>
<comment type="caution">
    <text evidence="2">The sequence shown here is derived from an EMBL/GenBank/DDBJ whole genome shotgun (WGS) entry which is preliminary data.</text>
</comment>
<protein>
    <submittedName>
        <fullName evidence="2">Divalent cation tolerance protein CutA</fullName>
    </submittedName>
</protein>
<proteinExistence type="inferred from homology"/>
<dbReference type="Proteomes" id="UP001172082">
    <property type="component" value="Unassembled WGS sequence"/>
</dbReference>
<dbReference type="EMBL" id="JAUJEA010000008">
    <property type="protein sequence ID" value="MDN5203594.1"/>
    <property type="molecule type" value="Genomic_DNA"/>
</dbReference>
<gene>
    <name evidence="2" type="primary">cutA</name>
    <name evidence="2" type="ORF">QQ008_19555</name>
</gene>
<evidence type="ECO:0000313" key="2">
    <source>
        <dbReference type="EMBL" id="MDN5203594.1"/>
    </source>
</evidence>
<dbReference type="SUPFAM" id="SSF54913">
    <property type="entry name" value="GlnB-like"/>
    <property type="match status" value="1"/>
</dbReference>
<dbReference type="InterPro" id="IPR011322">
    <property type="entry name" value="N-reg_PII-like_a/b"/>
</dbReference>
<sequence>MILLNVTTKDKGQAVEIADFLVSKRLILDALVTEGTKYKRSENNDIIAEQHFLILGKTKALLFGQIDEILKEKYGSNMPTIYSVPIINMDWDQSSELIEKTEKV</sequence>
<dbReference type="InterPro" id="IPR004323">
    <property type="entry name" value="Ion_tolerance_CutA"/>
</dbReference>
<keyword evidence="3" id="KW-1185">Reference proteome</keyword>
<evidence type="ECO:0000313" key="3">
    <source>
        <dbReference type="Proteomes" id="UP001172082"/>
    </source>
</evidence>
<dbReference type="Pfam" id="PF03091">
    <property type="entry name" value="CutA1"/>
    <property type="match status" value="1"/>
</dbReference>
<dbReference type="InterPro" id="IPR015867">
    <property type="entry name" value="N-reg_PII/ATP_PRibTrfase_C"/>
</dbReference>
<organism evidence="2 3">
    <name type="scientific">Splendidivirga corallicola</name>
    <dbReference type="NCBI Taxonomy" id="3051826"/>
    <lineage>
        <taxon>Bacteria</taxon>
        <taxon>Pseudomonadati</taxon>
        <taxon>Bacteroidota</taxon>
        <taxon>Cytophagia</taxon>
        <taxon>Cytophagales</taxon>
        <taxon>Splendidivirgaceae</taxon>
        <taxon>Splendidivirga</taxon>
    </lineage>
</organism>
<evidence type="ECO:0000256" key="1">
    <source>
        <dbReference type="ARBA" id="ARBA00010169"/>
    </source>
</evidence>
<dbReference type="Gene3D" id="3.30.70.120">
    <property type="match status" value="1"/>
</dbReference>
<reference evidence="2" key="1">
    <citation type="submission" date="2023-06" db="EMBL/GenBank/DDBJ databases">
        <title>Genomic of Parafulvivirga corallium.</title>
        <authorList>
            <person name="Wang G."/>
        </authorList>
    </citation>
    <scope>NUCLEOTIDE SEQUENCE</scope>
    <source>
        <strain evidence="2">BMA10</strain>
    </source>
</reference>